<name>A0A917US06_9DEIO</name>
<dbReference type="PIRSF" id="PIRSF020979">
    <property type="entry name" value="UCP020979"/>
    <property type="match status" value="1"/>
</dbReference>
<dbReference type="Pfam" id="PF11202">
    <property type="entry name" value="StiP"/>
    <property type="match status" value="1"/>
</dbReference>
<dbReference type="InterPro" id="IPR048336">
    <property type="entry name" value="StiP-like"/>
</dbReference>
<evidence type="ECO:0000313" key="4">
    <source>
        <dbReference type="Proteomes" id="UP000635726"/>
    </source>
</evidence>
<keyword evidence="4" id="KW-1185">Reference proteome</keyword>
<organism evidence="3 4">
    <name type="scientific">Deinococcus aquiradiocola</name>
    <dbReference type="NCBI Taxonomy" id="393059"/>
    <lineage>
        <taxon>Bacteria</taxon>
        <taxon>Thermotogati</taxon>
        <taxon>Deinococcota</taxon>
        <taxon>Deinococci</taxon>
        <taxon>Deinococcales</taxon>
        <taxon>Deinococcaceae</taxon>
        <taxon>Deinococcus</taxon>
    </lineage>
</organism>
<comment type="caution">
    <text evidence="3">The sequence shown here is derived from an EMBL/GenBank/DDBJ whole genome shotgun (WGS) entry which is preliminary data.</text>
</comment>
<dbReference type="AlphaFoldDB" id="A0A917US06"/>
<feature type="domain" description="PELOTA RNA-binding" evidence="2">
    <location>
        <begin position="281"/>
        <end position="353"/>
    </location>
</feature>
<dbReference type="EMBL" id="BMOE01000009">
    <property type="protein sequence ID" value="GGJ80669.1"/>
    <property type="molecule type" value="Genomic_DNA"/>
</dbReference>
<evidence type="ECO:0000259" key="2">
    <source>
        <dbReference type="Pfam" id="PF15608"/>
    </source>
</evidence>
<dbReference type="Proteomes" id="UP000635726">
    <property type="component" value="Unassembled WGS sequence"/>
</dbReference>
<sequence length="367" mass="38557">MSSVRPPPPAPHPPATVRSSYAQGDLRLLIAAGEAPTVTLAEKESRIAAGESYGHFLTPEAPPSDLQTATYRDALQRNGPHVAAALLGLAAQLQARAAGGSVTLVSLARAGFPAGVLLHRLLSRSGVDSAHYGLSIVRGVGLDLHALALLLRERDAGSVVFVDGWTGKGSILETLRGSLAGHVVRPTLAALYDPAGVATLAGSFEDRLLPHAALNATVSGLVSRTFLTRDAAARGLHAAEHLHALHAHDVSAAYVNALDTLTRSAHALPVPQDRPHDPASAALAIAAQYGCRDPHLAKPGIGEATRVFLRRRPAALVVRASTQDTHHLEVMARDAGLPVHLHPDLPYAAMSLIGPGHREERHREETP</sequence>
<dbReference type="RefSeq" id="WP_188963688.1">
    <property type="nucleotide sequence ID" value="NZ_BMOE01000009.1"/>
</dbReference>
<protein>
    <recommendedName>
        <fullName evidence="5">PELOTA RNA-binding domain-containing protein</fullName>
    </recommendedName>
</protein>
<evidence type="ECO:0000259" key="1">
    <source>
        <dbReference type="Pfam" id="PF11202"/>
    </source>
</evidence>
<reference evidence="3" key="2">
    <citation type="submission" date="2020-09" db="EMBL/GenBank/DDBJ databases">
        <authorList>
            <person name="Sun Q."/>
            <person name="Ohkuma M."/>
        </authorList>
    </citation>
    <scope>NUCLEOTIDE SEQUENCE</scope>
    <source>
        <strain evidence="3">JCM 14371</strain>
    </source>
</reference>
<dbReference type="Pfam" id="PF15608">
    <property type="entry name" value="PELOTA_1"/>
    <property type="match status" value="1"/>
</dbReference>
<gene>
    <name evidence="3" type="ORF">GCM10008939_25660</name>
</gene>
<proteinExistence type="predicted"/>
<reference evidence="3" key="1">
    <citation type="journal article" date="2014" name="Int. J. Syst. Evol. Microbiol.">
        <title>Complete genome sequence of Corynebacterium casei LMG S-19264T (=DSM 44701T), isolated from a smear-ripened cheese.</title>
        <authorList>
            <consortium name="US DOE Joint Genome Institute (JGI-PGF)"/>
            <person name="Walter F."/>
            <person name="Albersmeier A."/>
            <person name="Kalinowski J."/>
            <person name="Ruckert C."/>
        </authorList>
    </citation>
    <scope>NUCLEOTIDE SEQUENCE</scope>
    <source>
        <strain evidence="3">JCM 14371</strain>
    </source>
</reference>
<dbReference type="InterPro" id="IPR028157">
    <property type="entry name" value="PELOTA_dom"/>
</dbReference>
<accession>A0A917US06</accession>
<evidence type="ECO:0008006" key="5">
    <source>
        <dbReference type="Google" id="ProtNLM"/>
    </source>
</evidence>
<dbReference type="InterPro" id="IPR011215">
    <property type="entry name" value="StiP_N"/>
</dbReference>
<evidence type="ECO:0000313" key="3">
    <source>
        <dbReference type="EMBL" id="GGJ80669.1"/>
    </source>
</evidence>
<feature type="domain" description="Cysteine protease StiP N-terminal" evidence="1">
    <location>
        <begin position="19"/>
        <end position="258"/>
    </location>
</feature>